<sequence length="80" mass="8979">MGYLLSAMGLVEIILDIDICQYVVAYSCRHSYRRIISACFWIGVERAVLRARLGYVVQPPPDLFINEGGCCIKALRPVCV</sequence>
<protein>
    <submittedName>
        <fullName evidence="1">Uncharacterized protein</fullName>
    </submittedName>
</protein>
<dbReference type="Proteomes" id="UP000013237">
    <property type="component" value="Unassembled WGS sequence"/>
</dbReference>
<name>A0AAD2ZW33_PSEPU</name>
<evidence type="ECO:0000313" key="2">
    <source>
        <dbReference type="Proteomes" id="UP000013237"/>
    </source>
</evidence>
<reference evidence="1 2" key="1">
    <citation type="submission" date="2013-02" db="EMBL/GenBank/DDBJ databases">
        <title>Insights into the proteome of triclosan-resistant Pseudomonas putida TRO1, isolated from activated sludge.</title>
        <authorList>
            <person name="Lolas I.B."/>
            <person name="Almeida B."/>
            <person name="Starnawski P.M."/>
            <person name="Soenderkaer M."/>
            <person name="Nielsen K.L."/>
            <person name="Nielsen J.L."/>
        </authorList>
    </citation>
    <scope>NUCLEOTIDE SEQUENCE [LARGE SCALE GENOMIC DNA]</scope>
    <source>
        <strain evidence="1 2">TRO1</strain>
    </source>
</reference>
<proteinExistence type="predicted"/>
<gene>
    <name evidence="1" type="ORF">C206_01902</name>
</gene>
<organism evidence="1 2">
    <name type="scientific">Pseudomonas putida TRO1</name>
    <dbReference type="NCBI Taxonomy" id="1227924"/>
    <lineage>
        <taxon>Bacteria</taxon>
        <taxon>Pseudomonadati</taxon>
        <taxon>Pseudomonadota</taxon>
        <taxon>Gammaproteobacteria</taxon>
        <taxon>Pseudomonadales</taxon>
        <taxon>Pseudomonadaceae</taxon>
        <taxon>Pseudomonas</taxon>
    </lineage>
</organism>
<dbReference type="EMBL" id="APBQ01000010">
    <property type="protein sequence ID" value="ENY79426.1"/>
    <property type="molecule type" value="Genomic_DNA"/>
</dbReference>
<dbReference type="AlphaFoldDB" id="A0AAD2ZW33"/>
<comment type="caution">
    <text evidence="1">The sequence shown here is derived from an EMBL/GenBank/DDBJ whole genome shotgun (WGS) entry which is preliminary data.</text>
</comment>
<evidence type="ECO:0000313" key="1">
    <source>
        <dbReference type="EMBL" id="ENY79426.1"/>
    </source>
</evidence>
<accession>A0AAD2ZW33</accession>